<keyword evidence="3 7" id="KW-0378">Hydrolase</keyword>
<feature type="chain" id="PRO_5016820985" evidence="4">
    <location>
        <begin position="24"/>
        <end position="496"/>
    </location>
</feature>
<accession>A0A379JG01</accession>
<dbReference type="Proteomes" id="UP000255467">
    <property type="component" value="Unassembled WGS sequence"/>
</dbReference>
<organism evidence="7 8">
    <name type="scientific">Nocardia otitidiscaviarum</name>
    <dbReference type="NCBI Taxonomy" id="1823"/>
    <lineage>
        <taxon>Bacteria</taxon>
        <taxon>Bacillati</taxon>
        <taxon>Actinomycetota</taxon>
        <taxon>Actinomycetes</taxon>
        <taxon>Mycobacteriales</taxon>
        <taxon>Nocardiaceae</taxon>
        <taxon>Nocardia</taxon>
    </lineage>
</organism>
<dbReference type="GO" id="GO:0004177">
    <property type="term" value="F:aminopeptidase activity"/>
    <property type="evidence" value="ECO:0007669"/>
    <property type="project" value="UniProtKB-KW"/>
</dbReference>
<feature type="domain" description="Peptidase S33 tripeptidyl aminopeptidase-like C-terminal" evidence="6">
    <location>
        <begin position="394"/>
        <end position="493"/>
    </location>
</feature>
<name>A0A379JG01_9NOCA</name>
<comment type="similarity">
    <text evidence="1">Belongs to the peptidase S33 family.</text>
</comment>
<protein>
    <submittedName>
        <fullName evidence="7">Tripeptidyl aminopeptidase</fullName>
        <ecNumber evidence="7">3.4.14.-</ecNumber>
    </submittedName>
</protein>
<dbReference type="SUPFAM" id="SSF53474">
    <property type="entry name" value="alpha/beta-Hydrolases"/>
    <property type="match status" value="1"/>
</dbReference>
<keyword evidence="7" id="KW-0031">Aminopeptidase</keyword>
<keyword evidence="2 4" id="KW-0732">Signal</keyword>
<dbReference type="Pfam" id="PF08386">
    <property type="entry name" value="Abhydrolase_4"/>
    <property type="match status" value="1"/>
</dbReference>
<dbReference type="EMBL" id="UGRY01000003">
    <property type="protein sequence ID" value="SUD47462.1"/>
    <property type="molecule type" value="Genomic_DNA"/>
</dbReference>
<dbReference type="PROSITE" id="PS51257">
    <property type="entry name" value="PROKAR_LIPOPROTEIN"/>
    <property type="match status" value="1"/>
</dbReference>
<dbReference type="InterPro" id="IPR000073">
    <property type="entry name" value="AB_hydrolase_1"/>
</dbReference>
<dbReference type="PANTHER" id="PTHR43248:SF29">
    <property type="entry name" value="TRIPEPTIDYL AMINOPEPTIDASE"/>
    <property type="match status" value="1"/>
</dbReference>
<dbReference type="OrthoDB" id="4447445at2"/>
<feature type="domain" description="AB hydrolase-1" evidence="5">
    <location>
        <begin position="91"/>
        <end position="243"/>
    </location>
</feature>
<dbReference type="InterPro" id="IPR029058">
    <property type="entry name" value="AB_hydrolase_fold"/>
</dbReference>
<evidence type="ECO:0000259" key="6">
    <source>
        <dbReference type="Pfam" id="PF08386"/>
    </source>
</evidence>
<evidence type="ECO:0000256" key="3">
    <source>
        <dbReference type="ARBA" id="ARBA00022801"/>
    </source>
</evidence>
<evidence type="ECO:0000256" key="4">
    <source>
        <dbReference type="SAM" id="SignalP"/>
    </source>
</evidence>
<dbReference type="PANTHER" id="PTHR43248">
    <property type="entry name" value="2-SUCCINYL-6-HYDROXY-2,4-CYCLOHEXADIENE-1-CARBOXYLATE SYNTHASE"/>
    <property type="match status" value="1"/>
</dbReference>
<dbReference type="AlphaFoldDB" id="A0A379JG01"/>
<dbReference type="RefSeq" id="WP_039811873.1">
    <property type="nucleotide sequence ID" value="NZ_UGRY01000003.1"/>
</dbReference>
<evidence type="ECO:0000313" key="8">
    <source>
        <dbReference type="Proteomes" id="UP000255467"/>
    </source>
</evidence>
<evidence type="ECO:0000259" key="5">
    <source>
        <dbReference type="Pfam" id="PF00561"/>
    </source>
</evidence>
<evidence type="ECO:0000256" key="1">
    <source>
        <dbReference type="ARBA" id="ARBA00010088"/>
    </source>
</evidence>
<dbReference type="Pfam" id="PF00561">
    <property type="entry name" value="Abhydrolase_1"/>
    <property type="match status" value="1"/>
</dbReference>
<dbReference type="Gene3D" id="3.40.50.1820">
    <property type="entry name" value="alpha/beta hydrolase"/>
    <property type="match status" value="1"/>
</dbReference>
<dbReference type="EC" id="3.4.14.-" evidence="7"/>
<sequence length="496" mass="53932">MSFGKWFAALCLVLPFGIGCATADTAARPELDRFHHQRVDWRPCDQERLDEAGAQCTDVTVPLDYGRPDGQTTTVAISRIAAHPERKRGVMLSNPGGPGGSGLDFMVDVGAAMTPEVKASYDLIGMDPRGVGRSAPVRCDWPRGIGLQAAGPDAASFAASVASQAELAARCATAEGERLRHITTRNTARDMDVIRAVLDAERISYFGTSYGTYLGAVYTELFPDRVDRMVLDSAVDPERYGPVDMVRDMGPANEAALDLWADWTAGHERDYGLGATREQVRATVLELLRRSGEQPIRIGEFAVTAHELPLMLFTGLDDPRQYGMVAEQVALLRDAARGLPVAITPELEQGLAFVLSAEPEDNSAQMAIMCGDVDAPRDPLWYWNNLERSRTTAPVFGSFTDNITPCAFWAAPAEPRTVVGNSVPALIVQSTGDTRTTYANAEGMHRALSASRLVTLRDVPIHWIFGRYPNTCVYDAVNAYFRDGTLPESDITCAAD</sequence>
<proteinExistence type="inferred from homology"/>
<dbReference type="InterPro" id="IPR051601">
    <property type="entry name" value="Serine_prot/Carboxylest_S33"/>
</dbReference>
<dbReference type="InterPro" id="IPR013595">
    <property type="entry name" value="Pept_S33_TAP-like_C"/>
</dbReference>
<reference evidence="7 8" key="1">
    <citation type="submission" date="2018-06" db="EMBL/GenBank/DDBJ databases">
        <authorList>
            <consortium name="Pathogen Informatics"/>
            <person name="Doyle S."/>
        </authorList>
    </citation>
    <scope>NUCLEOTIDE SEQUENCE [LARGE SCALE GENOMIC DNA]</scope>
    <source>
        <strain evidence="7 8">NCTC1934</strain>
    </source>
</reference>
<dbReference type="STRING" id="1406858.GCA_000710895_00384"/>
<keyword evidence="7" id="KW-0645">Protease</keyword>
<evidence type="ECO:0000313" key="7">
    <source>
        <dbReference type="EMBL" id="SUD47462.1"/>
    </source>
</evidence>
<keyword evidence="8" id="KW-1185">Reference proteome</keyword>
<evidence type="ECO:0000256" key="2">
    <source>
        <dbReference type="ARBA" id="ARBA00022729"/>
    </source>
</evidence>
<gene>
    <name evidence="7" type="primary">tap_2</name>
    <name evidence="7" type="ORF">NCTC1934_04773</name>
</gene>
<feature type="signal peptide" evidence="4">
    <location>
        <begin position="1"/>
        <end position="23"/>
    </location>
</feature>